<dbReference type="InterPro" id="IPR027417">
    <property type="entry name" value="P-loop_NTPase"/>
</dbReference>
<evidence type="ECO:0000256" key="6">
    <source>
        <dbReference type="ARBA" id="ARBA00023136"/>
    </source>
</evidence>
<dbReference type="SMART" id="SM00382">
    <property type="entry name" value="AAA"/>
    <property type="match status" value="1"/>
</dbReference>
<evidence type="ECO:0000256" key="4">
    <source>
        <dbReference type="ARBA" id="ARBA00022840"/>
    </source>
</evidence>
<evidence type="ECO:0000259" key="9">
    <source>
        <dbReference type="PROSITE" id="PS50893"/>
    </source>
</evidence>
<feature type="region of interest" description="Disordered" evidence="7">
    <location>
        <begin position="349"/>
        <end position="371"/>
    </location>
</feature>
<keyword evidence="12" id="KW-1185">Reference proteome</keyword>
<dbReference type="SUPFAM" id="SSF90123">
    <property type="entry name" value="ABC transporter transmembrane region"/>
    <property type="match status" value="1"/>
</dbReference>
<evidence type="ECO:0000313" key="12">
    <source>
        <dbReference type="Proteomes" id="UP001200110"/>
    </source>
</evidence>
<comment type="caution">
    <text evidence="11">The sequence shown here is derived from an EMBL/GenBank/DDBJ whole genome shotgun (WGS) entry which is preliminary data.</text>
</comment>
<gene>
    <name evidence="11" type="ORF">L5G33_03955</name>
</gene>
<feature type="domain" description="ABC transmembrane type-1" evidence="10">
    <location>
        <begin position="10"/>
        <end position="333"/>
    </location>
</feature>
<dbReference type="InterPro" id="IPR036640">
    <property type="entry name" value="ABC1_TM_sf"/>
</dbReference>
<dbReference type="PANTHER" id="PTHR43394">
    <property type="entry name" value="ATP-DEPENDENT PERMEASE MDL1, MITOCHONDRIAL"/>
    <property type="match status" value="1"/>
</dbReference>
<evidence type="ECO:0000256" key="5">
    <source>
        <dbReference type="ARBA" id="ARBA00022989"/>
    </source>
</evidence>
<evidence type="ECO:0000256" key="3">
    <source>
        <dbReference type="ARBA" id="ARBA00022741"/>
    </source>
</evidence>
<comment type="subcellular location">
    <subcellularLocation>
        <location evidence="1">Cell membrane</location>
        <topology evidence="1">Multi-pass membrane protein</topology>
    </subcellularLocation>
</comment>
<dbReference type="CDD" id="cd18547">
    <property type="entry name" value="ABC_6TM_Tm288_like"/>
    <property type="match status" value="1"/>
</dbReference>
<organism evidence="11 12">
    <name type="scientific">Gordonia liuliyuniae</name>
    <dbReference type="NCBI Taxonomy" id="2911517"/>
    <lineage>
        <taxon>Bacteria</taxon>
        <taxon>Bacillati</taxon>
        <taxon>Actinomycetota</taxon>
        <taxon>Actinomycetes</taxon>
        <taxon>Mycobacteriales</taxon>
        <taxon>Gordoniaceae</taxon>
        <taxon>Gordonia</taxon>
    </lineage>
</organism>
<proteinExistence type="predicted"/>
<evidence type="ECO:0000259" key="10">
    <source>
        <dbReference type="PROSITE" id="PS50929"/>
    </source>
</evidence>
<keyword evidence="2 8" id="KW-0812">Transmembrane</keyword>
<keyword evidence="6 8" id="KW-0472">Membrane</keyword>
<dbReference type="InterPro" id="IPR003593">
    <property type="entry name" value="AAA+_ATPase"/>
</dbReference>
<dbReference type="Pfam" id="PF00005">
    <property type="entry name" value="ABC_tran"/>
    <property type="match status" value="1"/>
</dbReference>
<dbReference type="Gene3D" id="3.40.50.300">
    <property type="entry name" value="P-loop containing nucleotide triphosphate hydrolases"/>
    <property type="match status" value="1"/>
</dbReference>
<dbReference type="GO" id="GO:0005524">
    <property type="term" value="F:ATP binding"/>
    <property type="evidence" value="ECO:0007669"/>
    <property type="project" value="UniProtKB-KW"/>
</dbReference>
<evidence type="ECO:0000313" key="11">
    <source>
        <dbReference type="EMBL" id="MCF8587621.1"/>
    </source>
</evidence>
<dbReference type="InterPro" id="IPR039421">
    <property type="entry name" value="Type_1_exporter"/>
</dbReference>
<dbReference type="SUPFAM" id="SSF52540">
    <property type="entry name" value="P-loop containing nucleoside triphosphate hydrolases"/>
    <property type="match status" value="1"/>
</dbReference>
<keyword evidence="3" id="KW-0547">Nucleotide-binding</keyword>
<name>A0ABS9IPY7_9ACTN</name>
<keyword evidence="4 11" id="KW-0067">ATP-binding</keyword>
<dbReference type="InterPro" id="IPR011527">
    <property type="entry name" value="ABC1_TM_dom"/>
</dbReference>
<evidence type="ECO:0000256" key="8">
    <source>
        <dbReference type="SAM" id="Phobius"/>
    </source>
</evidence>
<dbReference type="Pfam" id="PF00664">
    <property type="entry name" value="ABC_membrane"/>
    <property type="match status" value="1"/>
</dbReference>
<dbReference type="EMBL" id="JAKKOR010000002">
    <property type="protein sequence ID" value="MCF8587621.1"/>
    <property type="molecule type" value="Genomic_DNA"/>
</dbReference>
<feature type="domain" description="ABC transporter" evidence="9">
    <location>
        <begin position="372"/>
        <end position="596"/>
    </location>
</feature>
<dbReference type="Proteomes" id="UP001200110">
    <property type="component" value="Unassembled WGS sequence"/>
</dbReference>
<sequence>MIARGKARIVLALVAALVATAATVLLPYVLGQLTDVVFAGAIGSRLPSGVSLDQVVDAYRAGGDDLTANLVARSGAVPGHGVDWPELWTRTGQGFGLIAAILAARSTSGLLLNAFVQDTVRRIRTALERTVHRLPMSTVDGGRRGHILNTTTVDVDNLATAIGPVFVQLPVIVATIVFVLVALGLVSPFFLGVAVASVPLVVIASVLVLRRARPHMQRQWSTTSDLTAHIEDVYSARDMLAAYAAHDGPARNFDRLNTRLAHATRAGQTWSGSLSPIMTVCNALVFIAIAVFGAVKMLDGAVTLGALQAVVMYASQLSNQVSSLASTLPRLQSGLVSYGRVREFLAQPAESAPAIDDPPPTSSGRHSRPPRIVFDDVSFSYGADRPLLDGVDFVVEPGQTVAIVGASGSGKTTITSLMQRFYDPDAGSITVDGSDIAGWTRTEARTQLAVVAQEPWLFSGTVGENIDFGGDARSDVIDEIVAVLPGGRGTRVSGDHDTLSAGEKQLVAVARALAARPRILILDEATSAADPRSELLIQRGVSELRRRTTSVVVTHRRSTLALADRILVLGGGRIVESGTLDELTASGREFARLQGMPL</sequence>
<dbReference type="InterPro" id="IPR003439">
    <property type="entry name" value="ABC_transporter-like_ATP-bd"/>
</dbReference>
<accession>A0ABS9IPY7</accession>
<dbReference type="PROSITE" id="PS50929">
    <property type="entry name" value="ABC_TM1F"/>
    <property type="match status" value="1"/>
</dbReference>
<evidence type="ECO:0000256" key="1">
    <source>
        <dbReference type="ARBA" id="ARBA00004651"/>
    </source>
</evidence>
<dbReference type="PANTHER" id="PTHR43394:SF1">
    <property type="entry name" value="ATP-BINDING CASSETTE SUB-FAMILY B MEMBER 10, MITOCHONDRIAL"/>
    <property type="match status" value="1"/>
</dbReference>
<dbReference type="PROSITE" id="PS00211">
    <property type="entry name" value="ABC_TRANSPORTER_1"/>
    <property type="match status" value="1"/>
</dbReference>
<feature type="transmembrane region" description="Helical" evidence="8">
    <location>
        <begin position="165"/>
        <end position="183"/>
    </location>
</feature>
<feature type="transmembrane region" description="Helical" evidence="8">
    <location>
        <begin position="94"/>
        <end position="116"/>
    </location>
</feature>
<evidence type="ECO:0000256" key="2">
    <source>
        <dbReference type="ARBA" id="ARBA00022692"/>
    </source>
</evidence>
<protein>
    <submittedName>
        <fullName evidence="11">ABC transporter ATP-binding protein/permease</fullName>
    </submittedName>
</protein>
<dbReference type="RefSeq" id="WP_236996850.1">
    <property type="nucleotide sequence ID" value="NZ_JAKKOR010000002.1"/>
</dbReference>
<feature type="transmembrane region" description="Helical" evidence="8">
    <location>
        <begin position="189"/>
        <end position="209"/>
    </location>
</feature>
<keyword evidence="5 8" id="KW-1133">Transmembrane helix</keyword>
<evidence type="ECO:0000256" key="7">
    <source>
        <dbReference type="SAM" id="MobiDB-lite"/>
    </source>
</evidence>
<dbReference type="PROSITE" id="PS50893">
    <property type="entry name" value="ABC_TRANSPORTER_2"/>
    <property type="match status" value="1"/>
</dbReference>
<reference evidence="11 12" key="1">
    <citation type="submission" date="2022-01" db="EMBL/GenBank/DDBJ databases">
        <authorList>
            <person name="Huang Y."/>
        </authorList>
    </citation>
    <scope>NUCLEOTIDE SEQUENCE [LARGE SCALE GENOMIC DNA]</scope>
    <source>
        <strain evidence="11 12">HY366</strain>
    </source>
</reference>
<dbReference type="InterPro" id="IPR017871">
    <property type="entry name" value="ABC_transporter-like_CS"/>
</dbReference>
<dbReference type="Gene3D" id="1.20.1560.10">
    <property type="entry name" value="ABC transporter type 1, transmembrane domain"/>
    <property type="match status" value="1"/>
</dbReference>
<feature type="transmembrane region" description="Helical" evidence="8">
    <location>
        <begin position="274"/>
        <end position="295"/>
    </location>
</feature>